<evidence type="ECO:0000256" key="4">
    <source>
        <dbReference type="SAM" id="Coils"/>
    </source>
</evidence>
<dbReference type="Proteomes" id="UP000830375">
    <property type="component" value="Unassembled WGS sequence"/>
</dbReference>
<accession>A0ABQ8LM10</accession>
<evidence type="ECO:0000313" key="7">
    <source>
        <dbReference type="EMBL" id="KAI2651649.1"/>
    </source>
</evidence>
<feature type="compositionally biased region" description="Basic and acidic residues" evidence="5">
    <location>
        <begin position="365"/>
        <end position="392"/>
    </location>
</feature>
<evidence type="ECO:0000256" key="5">
    <source>
        <dbReference type="SAM" id="MobiDB-lite"/>
    </source>
</evidence>
<feature type="compositionally biased region" description="Basic and acidic residues" evidence="5">
    <location>
        <begin position="334"/>
        <end position="345"/>
    </location>
</feature>
<proteinExistence type="inferred from homology"/>
<dbReference type="EMBL" id="JACTAM010000021">
    <property type="protein sequence ID" value="KAI2651649.1"/>
    <property type="molecule type" value="Genomic_DNA"/>
</dbReference>
<dbReference type="PANTHER" id="PTHR10903">
    <property type="entry name" value="GTPASE, IMAP FAMILY MEMBER-RELATED"/>
    <property type="match status" value="1"/>
</dbReference>
<evidence type="ECO:0000259" key="6">
    <source>
        <dbReference type="Pfam" id="PF04548"/>
    </source>
</evidence>
<feature type="coiled-coil region" evidence="4">
    <location>
        <begin position="263"/>
        <end position="297"/>
    </location>
</feature>
<comment type="caution">
    <text evidence="7">The sequence shown here is derived from an EMBL/GenBank/DDBJ whole genome shotgun (WGS) entry which is preliminary data.</text>
</comment>
<feature type="compositionally biased region" description="Basic and acidic residues" evidence="5">
    <location>
        <begin position="7"/>
        <end position="16"/>
    </location>
</feature>
<feature type="domain" description="AIG1-type G" evidence="6">
    <location>
        <begin position="95"/>
        <end position="240"/>
    </location>
</feature>
<feature type="region of interest" description="Disordered" evidence="5">
    <location>
        <begin position="1"/>
        <end position="41"/>
    </location>
</feature>
<keyword evidence="3" id="KW-0342">GTP-binding</keyword>
<feature type="region of interest" description="Disordered" evidence="5">
    <location>
        <begin position="331"/>
        <end position="418"/>
    </location>
</feature>
<reference evidence="7 8" key="1">
    <citation type="submission" date="2022-01" db="EMBL/GenBank/DDBJ databases">
        <title>A high-quality chromosome-level genome assembly of rohu carp, Labeo rohita.</title>
        <authorList>
            <person name="Arick M.A. II"/>
            <person name="Hsu C.-Y."/>
            <person name="Magbanua Z."/>
            <person name="Pechanova O."/>
            <person name="Grover C."/>
            <person name="Miller E."/>
            <person name="Thrash A."/>
            <person name="Ezzel L."/>
            <person name="Alam S."/>
            <person name="Benzie J."/>
            <person name="Hamilton M."/>
            <person name="Karsi A."/>
            <person name="Lawrence M.L."/>
            <person name="Peterson D.G."/>
        </authorList>
    </citation>
    <scope>NUCLEOTIDE SEQUENCE [LARGE SCALE GENOMIC DNA]</scope>
    <source>
        <strain evidence="8">BAU-BD-2019</strain>
        <tissue evidence="7">Blood</tissue>
    </source>
</reference>
<evidence type="ECO:0000256" key="1">
    <source>
        <dbReference type="ARBA" id="ARBA00008535"/>
    </source>
</evidence>
<organism evidence="7 8">
    <name type="scientific">Labeo rohita</name>
    <name type="common">Indian major carp</name>
    <name type="synonym">Cyprinus rohita</name>
    <dbReference type="NCBI Taxonomy" id="84645"/>
    <lineage>
        <taxon>Eukaryota</taxon>
        <taxon>Metazoa</taxon>
        <taxon>Chordata</taxon>
        <taxon>Craniata</taxon>
        <taxon>Vertebrata</taxon>
        <taxon>Euteleostomi</taxon>
        <taxon>Actinopterygii</taxon>
        <taxon>Neopterygii</taxon>
        <taxon>Teleostei</taxon>
        <taxon>Ostariophysi</taxon>
        <taxon>Cypriniformes</taxon>
        <taxon>Cyprinidae</taxon>
        <taxon>Labeoninae</taxon>
        <taxon>Labeonini</taxon>
        <taxon>Labeo</taxon>
    </lineage>
</organism>
<dbReference type="Pfam" id="PF04548">
    <property type="entry name" value="AIG1"/>
    <property type="match status" value="1"/>
</dbReference>
<dbReference type="InterPro" id="IPR027417">
    <property type="entry name" value="P-loop_NTPase"/>
</dbReference>
<evidence type="ECO:0000256" key="2">
    <source>
        <dbReference type="ARBA" id="ARBA00022741"/>
    </source>
</evidence>
<dbReference type="InterPro" id="IPR045058">
    <property type="entry name" value="GIMA/IAN/Toc"/>
</dbReference>
<protein>
    <submittedName>
        <fullName evidence="7">GTPase IMAP family member 9</fullName>
    </submittedName>
</protein>
<gene>
    <name evidence="7" type="ORF">H4Q32_019785</name>
</gene>
<keyword evidence="8" id="KW-1185">Reference proteome</keyword>
<evidence type="ECO:0000256" key="3">
    <source>
        <dbReference type="ARBA" id="ARBA00023134"/>
    </source>
</evidence>
<dbReference type="InterPro" id="IPR006703">
    <property type="entry name" value="G_AIG1"/>
</dbReference>
<dbReference type="PANTHER" id="PTHR10903:SF170">
    <property type="entry name" value="GTPASE IMAP FAMILY MEMBER 7"/>
    <property type="match status" value="1"/>
</dbReference>
<keyword evidence="4" id="KW-0175">Coiled coil</keyword>
<keyword evidence="2" id="KW-0547">Nucleotide-binding</keyword>
<feature type="compositionally biased region" description="Basic and acidic residues" evidence="5">
    <location>
        <begin position="409"/>
        <end position="418"/>
    </location>
</feature>
<comment type="similarity">
    <text evidence="1">Belongs to the TRAFAC class TrmE-Era-EngA-EngB-Septin-like GTPase superfamily. AIG1/Toc34/Toc159-like paraseptin GTPase family. IAN subfamily.</text>
</comment>
<sequence length="418" mass="48369">MARRRGRREETEMRENDDADFQPRGYRVPSTVEENQENPSKTNEIQYGTFTQAAGRSTGSVENMRFVVLGSDNSLMNDVPAFILGERQSGSRPGKCKLMEGHVHDRHVSIVITPANWLERLKSFWFFKNAVKSLKNEMEFCESLVFPGPHAFLLVIDDRSNEELRLLDAIREVFGREALDYSMVLFIKQCHQNQQKANHCVKACQNRYHILNSTNQSVADLFVEVERMTRGRKSKCFINNFEFFTKVSALIHMEFKTEYEEKESKLLRKLTEMNKSVQNLQKELKDLKTEVDLKNAMLLEERQKCKALEQKLAKSGFEQALLIRGQPSTVQRLEVPEHKDEQEVESREEESQASGSQMFVRVRRGSKEMDPPNMSESRDESEREIETRKEDSQISGSKTLEGLKTLRRGSKEMDPPNS</sequence>
<name>A0ABQ8LM10_LABRO</name>
<evidence type="ECO:0000313" key="8">
    <source>
        <dbReference type="Proteomes" id="UP000830375"/>
    </source>
</evidence>
<dbReference type="Gene3D" id="3.40.50.300">
    <property type="entry name" value="P-loop containing nucleotide triphosphate hydrolases"/>
    <property type="match status" value="1"/>
</dbReference>